<gene>
    <name evidence="16" type="ORF">GIB67_002077</name>
</gene>
<dbReference type="PRINTS" id="PR00458">
    <property type="entry name" value="PEROXIDASE"/>
</dbReference>
<keyword evidence="2 13" id="KW-0575">Peroxidase</keyword>
<feature type="binding site" evidence="10">
    <location>
        <position position="114"/>
    </location>
    <ligand>
        <name>Ca(2+)</name>
        <dbReference type="ChEBI" id="CHEBI:29108"/>
        <label>1</label>
    </ligand>
</feature>
<evidence type="ECO:0000256" key="3">
    <source>
        <dbReference type="ARBA" id="ARBA00022617"/>
    </source>
</evidence>
<evidence type="ECO:0000256" key="1">
    <source>
        <dbReference type="ARBA" id="ARBA00000189"/>
    </source>
</evidence>
<feature type="binding site" evidence="10">
    <location>
        <position position="126"/>
    </location>
    <ligand>
        <name>Ca(2+)</name>
        <dbReference type="ChEBI" id="CHEBI:29108"/>
        <label>1</label>
    </ligand>
</feature>
<comment type="similarity">
    <text evidence="13">Belongs to the peroxidase family. Classical plant (class III) peroxidase subfamily.</text>
</comment>
<dbReference type="OrthoDB" id="2113341at2759"/>
<keyword evidence="5 13" id="KW-0560">Oxidoreductase</keyword>
<keyword evidence="17" id="KW-1185">Reference proteome</keyword>
<comment type="catalytic activity">
    <reaction evidence="1 13">
        <text>2 a phenolic donor + H2O2 = 2 a phenolic radical donor + 2 H2O</text>
        <dbReference type="Rhea" id="RHEA:56136"/>
        <dbReference type="ChEBI" id="CHEBI:15377"/>
        <dbReference type="ChEBI" id="CHEBI:16240"/>
        <dbReference type="ChEBI" id="CHEBI:139520"/>
        <dbReference type="ChEBI" id="CHEBI:139521"/>
        <dbReference type="EC" id="1.11.1.7"/>
    </reaction>
</comment>
<feature type="binding site" evidence="10">
    <location>
        <position position="289"/>
    </location>
    <ligand>
        <name>Ca(2+)</name>
        <dbReference type="ChEBI" id="CHEBI:29108"/>
        <label>2</label>
    </ligand>
</feature>
<dbReference type="CDD" id="cd00693">
    <property type="entry name" value="secretory_peroxidase"/>
    <property type="match status" value="1"/>
</dbReference>
<dbReference type="Gene3D" id="1.10.420.10">
    <property type="entry name" value="Peroxidase, domain 2"/>
    <property type="match status" value="1"/>
</dbReference>
<evidence type="ECO:0000256" key="13">
    <source>
        <dbReference type="RuleBase" id="RU362060"/>
    </source>
</evidence>
<dbReference type="PRINTS" id="PR00461">
    <property type="entry name" value="PLPEROXIDASE"/>
</dbReference>
<feature type="binding site" evidence="10">
    <location>
        <position position="110"/>
    </location>
    <ligand>
        <name>Ca(2+)</name>
        <dbReference type="ChEBI" id="CHEBI:29108"/>
        <label>1</label>
    </ligand>
</feature>
<organism evidence="16 17">
    <name type="scientific">Kingdonia uniflora</name>
    <dbReference type="NCBI Taxonomy" id="39325"/>
    <lineage>
        <taxon>Eukaryota</taxon>
        <taxon>Viridiplantae</taxon>
        <taxon>Streptophyta</taxon>
        <taxon>Embryophyta</taxon>
        <taxon>Tracheophyta</taxon>
        <taxon>Spermatophyta</taxon>
        <taxon>Magnoliopsida</taxon>
        <taxon>Ranunculales</taxon>
        <taxon>Circaeasteraceae</taxon>
        <taxon>Kingdonia</taxon>
    </lineage>
</organism>
<dbReference type="GO" id="GO:0140825">
    <property type="term" value="F:lactoperoxidase activity"/>
    <property type="evidence" value="ECO:0007669"/>
    <property type="project" value="UniProtKB-EC"/>
</dbReference>
<evidence type="ECO:0000256" key="5">
    <source>
        <dbReference type="ARBA" id="ARBA00023002"/>
    </source>
</evidence>
<feature type="domain" description="Plant heme peroxidase family profile" evidence="15">
    <location>
        <begin position="63"/>
        <end position="370"/>
    </location>
</feature>
<dbReference type="Proteomes" id="UP000541444">
    <property type="component" value="Unassembled WGS sequence"/>
</dbReference>
<comment type="function">
    <text evidence="13">Removal of H(2)O(2), oxidation of toxic reductants, biosynthesis and degradation of lignin, suberization, auxin catabolism, response to environmental stresses such as wounding, pathogen attack and oxidative stress.</text>
</comment>
<feature type="binding site" evidence="9">
    <location>
        <position position="200"/>
    </location>
    <ligand>
        <name>substrate</name>
    </ligand>
</feature>
<dbReference type="Pfam" id="PF00141">
    <property type="entry name" value="peroxidase"/>
    <property type="match status" value="1"/>
</dbReference>
<dbReference type="GO" id="GO:0006979">
    <property type="term" value="P:response to oxidative stress"/>
    <property type="evidence" value="ECO:0007669"/>
    <property type="project" value="UniProtKB-UniRule"/>
</dbReference>
<evidence type="ECO:0000256" key="8">
    <source>
        <dbReference type="PIRSR" id="PIRSR600823-1"/>
    </source>
</evidence>
<feature type="region of interest" description="Disordered" evidence="14">
    <location>
        <begin position="378"/>
        <end position="400"/>
    </location>
</feature>
<keyword evidence="13" id="KW-0376">Hydrogen peroxide</keyword>
<keyword evidence="10 13" id="KW-0106">Calcium</keyword>
<evidence type="ECO:0000256" key="2">
    <source>
        <dbReference type="ARBA" id="ARBA00022559"/>
    </source>
</evidence>
<keyword evidence="13" id="KW-0732">Signal</keyword>
<sequence length="400" mass="44385">MWSSTQRFALLLLTVSLILSLGNFRNQLQEEDLVSDSLWIHPVSLSTKQHQKLSYSRNPSFTTLEYDFYRDTCPKAEEIVRNVVRELYESRSNVSPVLLRLLFHDCFVMGCDASILLDSVDGDHSEKDVSPNETLKGFDLIEIIKSKIEEVCPGKVSCADILVLAARESLVLAGGPFYPLTTGRRDSMVAFPQVASNGLPSPHDDLYTTLMTFANRGFSERETVSILGAHGIGVIHCRFFRNRLYNFGGSGLPDPSVESEFLKLMRSKCSRRSKGSHHLEGPGMEMNSTESSFAGALYYQNLMQGRGILRVDQQLMSSEGTAGWVRAYASDNPNDMQFALVLSVVFGQIDIGGDEGVTETAVPDKCIVPEFIARQVAGPDQSDAAANPGSRNERNRLQYY</sequence>
<protein>
    <recommendedName>
        <fullName evidence="13">Peroxidase</fullName>
        <ecNumber evidence="13">1.11.1.7</ecNumber>
    </recommendedName>
</protein>
<feature type="disulfide bond" evidence="12">
    <location>
        <begin position="237"/>
        <end position="269"/>
    </location>
</feature>
<evidence type="ECO:0000256" key="9">
    <source>
        <dbReference type="PIRSR" id="PIRSR600823-2"/>
    </source>
</evidence>
<evidence type="ECO:0000256" key="11">
    <source>
        <dbReference type="PIRSR" id="PIRSR600823-4"/>
    </source>
</evidence>
<dbReference type="PROSITE" id="PS00436">
    <property type="entry name" value="PEROXIDASE_2"/>
    <property type="match status" value="1"/>
</dbReference>
<dbReference type="SUPFAM" id="SSF48113">
    <property type="entry name" value="Heme-dependent peroxidases"/>
    <property type="match status" value="1"/>
</dbReference>
<dbReference type="PROSITE" id="PS50873">
    <property type="entry name" value="PEROXIDASE_4"/>
    <property type="match status" value="1"/>
</dbReference>
<feature type="disulfide bond" evidence="12">
    <location>
        <begin position="106"/>
        <end position="111"/>
    </location>
</feature>
<feature type="chain" id="PRO_5029940061" description="Peroxidase" evidence="13">
    <location>
        <begin position="21"/>
        <end position="400"/>
    </location>
</feature>
<feature type="active site" description="Proton acceptor" evidence="8">
    <location>
        <position position="104"/>
    </location>
</feature>
<keyword evidence="3 13" id="KW-0349">Heme</keyword>
<keyword evidence="6 10" id="KW-0408">Iron</keyword>
<dbReference type="FunFam" id="1.10.520.10:FF:000010">
    <property type="entry name" value="Peroxidase"/>
    <property type="match status" value="1"/>
</dbReference>
<feature type="binding site" evidence="10">
    <location>
        <position position="108"/>
    </location>
    <ligand>
        <name>Ca(2+)</name>
        <dbReference type="ChEBI" id="CHEBI:29108"/>
        <label>1</label>
    </ligand>
</feature>
<dbReference type="GO" id="GO:0046872">
    <property type="term" value="F:metal ion binding"/>
    <property type="evidence" value="ECO:0007669"/>
    <property type="project" value="UniProtKB-UniRule"/>
</dbReference>
<name>A0A7J7KWE5_9MAGN</name>
<keyword evidence="13" id="KW-0964">Secreted</keyword>
<evidence type="ECO:0000256" key="4">
    <source>
        <dbReference type="ARBA" id="ARBA00022723"/>
    </source>
</evidence>
<evidence type="ECO:0000313" key="17">
    <source>
        <dbReference type="Proteomes" id="UP000541444"/>
    </source>
</evidence>
<evidence type="ECO:0000256" key="10">
    <source>
        <dbReference type="PIRSR" id="PIRSR600823-3"/>
    </source>
</evidence>
<evidence type="ECO:0000256" key="7">
    <source>
        <dbReference type="ARBA" id="ARBA00023157"/>
    </source>
</evidence>
<dbReference type="InterPro" id="IPR033905">
    <property type="entry name" value="Secretory_peroxidase"/>
</dbReference>
<keyword evidence="4 10" id="KW-0479">Metal-binding</keyword>
<dbReference type="Gene3D" id="1.10.520.10">
    <property type="match status" value="1"/>
</dbReference>
<feature type="disulfide bond" evidence="12">
    <location>
        <begin position="73"/>
        <end position="152"/>
    </location>
</feature>
<dbReference type="EC" id="1.11.1.7" evidence="13"/>
<evidence type="ECO:0000259" key="15">
    <source>
        <dbReference type="PROSITE" id="PS50873"/>
    </source>
</evidence>
<evidence type="ECO:0000256" key="12">
    <source>
        <dbReference type="PIRSR" id="PIRSR600823-5"/>
    </source>
</evidence>
<keyword evidence="7 12" id="KW-1015">Disulfide bond</keyword>
<accession>A0A7J7KWE5</accession>
<feature type="compositionally biased region" description="Basic and acidic residues" evidence="14">
    <location>
        <begin position="391"/>
        <end position="400"/>
    </location>
</feature>
<proteinExistence type="inferred from homology"/>
<feature type="binding site" evidence="10">
    <location>
        <position position="105"/>
    </location>
    <ligand>
        <name>Ca(2+)</name>
        <dbReference type="ChEBI" id="CHEBI:29108"/>
        <label>1</label>
    </ligand>
</feature>
<comment type="cofactor">
    <cofactor evidence="10 13">
        <name>heme b</name>
        <dbReference type="ChEBI" id="CHEBI:60344"/>
    </cofactor>
    <text evidence="10 13">Binds 1 heme b (iron(II)-protoporphyrin IX) group per subunit.</text>
</comment>
<dbReference type="GO" id="GO:0042744">
    <property type="term" value="P:hydrogen peroxide catabolic process"/>
    <property type="evidence" value="ECO:0007669"/>
    <property type="project" value="UniProtKB-KW"/>
</dbReference>
<dbReference type="AlphaFoldDB" id="A0A7J7KWE5"/>
<dbReference type="InterPro" id="IPR019794">
    <property type="entry name" value="Peroxidases_AS"/>
</dbReference>
<evidence type="ECO:0000313" key="16">
    <source>
        <dbReference type="EMBL" id="KAF6134676.1"/>
    </source>
</evidence>
<dbReference type="InterPro" id="IPR002016">
    <property type="entry name" value="Haem_peroxidase"/>
</dbReference>
<evidence type="ECO:0000256" key="6">
    <source>
        <dbReference type="ARBA" id="ARBA00023004"/>
    </source>
</evidence>
<dbReference type="EMBL" id="JACGCM010002827">
    <property type="protein sequence ID" value="KAF6134676.1"/>
    <property type="molecule type" value="Genomic_DNA"/>
</dbReference>
<feature type="signal peptide" evidence="13">
    <location>
        <begin position="1"/>
        <end position="20"/>
    </location>
</feature>
<dbReference type="GO" id="GO:0020037">
    <property type="term" value="F:heme binding"/>
    <property type="evidence" value="ECO:0007669"/>
    <property type="project" value="UniProtKB-UniRule"/>
</dbReference>
<feature type="binding site" evidence="10">
    <location>
        <position position="112"/>
    </location>
    <ligand>
        <name>Ca(2+)</name>
        <dbReference type="ChEBI" id="CHEBI:29108"/>
        <label>1</label>
    </ligand>
</feature>
<comment type="subcellular location">
    <subcellularLocation>
        <location evidence="13">Secreted</location>
    </subcellularLocation>
</comment>
<dbReference type="InterPro" id="IPR000823">
    <property type="entry name" value="Peroxidase_pln"/>
</dbReference>
<feature type="site" description="Transition state stabilizer" evidence="11">
    <location>
        <position position="100"/>
    </location>
</feature>
<comment type="caution">
    <text evidence="16">The sequence shown here is derived from an EMBL/GenBank/DDBJ whole genome shotgun (WGS) entry which is preliminary data.</text>
</comment>
<dbReference type="PANTHER" id="PTHR31235">
    <property type="entry name" value="PEROXIDASE 25-RELATED"/>
    <property type="match status" value="1"/>
</dbReference>
<evidence type="ECO:0000256" key="14">
    <source>
        <dbReference type="SAM" id="MobiDB-lite"/>
    </source>
</evidence>
<comment type="cofactor">
    <cofactor evidence="10 13">
        <name>Ca(2+)</name>
        <dbReference type="ChEBI" id="CHEBI:29108"/>
    </cofactor>
    <text evidence="10 13">Binds 2 calcium ions per subunit.</text>
</comment>
<reference evidence="16 17" key="1">
    <citation type="journal article" date="2020" name="IScience">
        <title>Genome Sequencing of the Endangered Kingdonia uniflora (Circaeasteraceae, Ranunculales) Reveals Potential Mechanisms of Evolutionary Specialization.</title>
        <authorList>
            <person name="Sun Y."/>
            <person name="Deng T."/>
            <person name="Zhang A."/>
            <person name="Moore M.J."/>
            <person name="Landis J.B."/>
            <person name="Lin N."/>
            <person name="Zhang H."/>
            <person name="Zhang X."/>
            <person name="Huang J."/>
            <person name="Zhang X."/>
            <person name="Sun H."/>
            <person name="Wang H."/>
        </authorList>
    </citation>
    <scope>NUCLEOTIDE SEQUENCE [LARGE SCALE GENOMIC DNA]</scope>
    <source>
        <strain evidence="16">TB1705</strain>
        <tissue evidence="16">Leaf</tissue>
    </source>
</reference>
<dbReference type="InterPro" id="IPR010255">
    <property type="entry name" value="Haem_peroxidase_sf"/>
</dbReference>
<dbReference type="GO" id="GO:0005576">
    <property type="term" value="C:extracellular region"/>
    <property type="evidence" value="ECO:0007669"/>
    <property type="project" value="UniProtKB-SubCell"/>
</dbReference>
<feature type="binding site" description="axial binding residue" evidence="10">
    <location>
        <position position="230"/>
    </location>
    <ligand>
        <name>heme b</name>
        <dbReference type="ChEBI" id="CHEBI:60344"/>
    </ligand>
    <ligandPart>
        <name>Fe</name>
        <dbReference type="ChEBI" id="CHEBI:18248"/>
    </ligandPart>
</feature>